<evidence type="ECO:0000313" key="2">
    <source>
        <dbReference type="Proteomes" id="UP000242699"/>
    </source>
</evidence>
<organism evidence="1 2">
    <name type="scientific">Sulfobacillus benefaciens</name>
    <dbReference type="NCBI Taxonomy" id="453960"/>
    <lineage>
        <taxon>Bacteria</taxon>
        <taxon>Bacillati</taxon>
        <taxon>Bacillota</taxon>
        <taxon>Clostridia</taxon>
        <taxon>Eubacteriales</taxon>
        <taxon>Clostridiales Family XVII. Incertae Sedis</taxon>
        <taxon>Sulfobacillus</taxon>
    </lineage>
</organism>
<evidence type="ECO:0000313" key="1">
    <source>
        <dbReference type="EMBL" id="PSR29364.1"/>
    </source>
</evidence>
<reference evidence="1 2" key="1">
    <citation type="journal article" date="2014" name="BMC Genomics">
        <title>Comparison of environmental and isolate Sulfobacillus genomes reveals diverse carbon, sulfur, nitrogen, and hydrogen metabolisms.</title>
        <authorList>
            <person name="Justice N.B."/>
            <person name="Norman A."/>
            <person name="Brown C.T."/>
            <person name="Singh A."/>
            <person name="Thomas B.C."/>
            <person name="Banfield J.F."/>
        </authorList>
    </citation>
    <scope>NUCLEOTIDE SEQUENCE [LARGE SCALE GENOMIC DNA]</scope>
    <source>
        <strain evidence="1">AMDSBA1</strain>
    </source>
</reference>
<sequence>MPLKACQTSEITAKSLGDTVFVVFFAMVWYVRQENCGTEPLPEGTERQGFRTVPAVSSMPICFALGAAEGKFSLRMNREATHAVTAKPVAKFLGLGERIRSGADGHR</sequence>
<dbReference type="EMBL" id="PXYT01000016">
    <property type="protein sequence ID" value="PSR29364.1"/>
    <property type="molecule type" value="Genomic_DNA"/>
</dbReference>
<dbReference type="Proteomes" id="UP000242699">
    <property type="component" value="Unassembled WGS sequence"/>
</dbReference>
<gene>
    <name evidence="1" type="ORF">C7B43_08450</name>
</gene>
<proteinExistence type="predicted"/>
<comment type="caution">
    <text evidence="1">The sequence shown here is derived from an EMBL/GenBank/DDBJ whole genome shotgun (WGS) entry which is preliminary data.</text>
</comment>
<dbReference type="AlphaFoldDB" id="A0A2T2X4D9"/>
<name>A0A2T2X4D9_9FIRM</name>
<protein>
    <submittedName>
        <fullName evidence="1">Uncharacterized protein</fullName>
    </submittedName>
</protein>
<accession>A0A2T2X4D9</accession>